<keyword evidence="2" id="KW-1185">Reference proteome</keyword>
<dbReference type="AlphaFoldDB" id="A0AA39K113"/>
<reference evidence="1" key="1">
    <citation type="submission" date="2023-06" db="EMBL/GenBank/DDBJ databases">
        <authorList>
            <consortium name="Lawrence Berkeley National Laboratory"/>
            <person name="Ahrendt S."/>
            <person name="Sahu N."/>
            <person name="Indic B."/>
            <person name="Wong-Bajracharya J."/>
            <person name="Merenyi Z."/>
            <person name="Ke H.-M."/>
            <person name="Monk M."/>
            <person name="Kocsube S."/>
            <person name="Drula E."/>
            <person name="Lipzen A."/>
            <person name="Balint B."/>
            <person name="Henrissat B."/>
            <person name="Andreopoulos B."/>
            <person name="Martin F.M."/>
            <person name="Harder C.B."/>
            <person name="Rigling D."/>
            <person name="Ford K.L."/>
            <person name="Foster G.D."/>
            <person name="Pangilinan J."/>
            <person name="Papanicolaou A."/>
            <person name="Barry K."/>
            <person name="LaButti K."/>
            <person name="Viragh M."/>
            <person name="Koriabine M."/>
            <person name="Yan M."/>
            <person name="Riley R."/>
            <person name="Champramary S."/>
            <person name="Plett K.L."/>
            <person name="Tsai I.J."/>
            <person name="Slot J."/>
            <person name="Sipos G."/>
            <person name="Plett J."/>
            <person name="Nagy L.G."/>
            <person name="Grigoriev I.V."/>
        </authorList>
    </citation>
    <scope>NUCLEOTIDE SEQUENCE</scope>
    <source>
        <strain evidence="1">CCBAS 213</strain>
    </source>
</reference>
<comment type="caution">
    <text evidence="1">The sequence shown here is derived from an EMBL/GenBank/DDBJ whole genome shotgun (WGS) entry which is preliminary data.</text>
</comment>
<gene>
    <name evidence="1" type="ORF">EV420DRAFT_1621817</name>
</gene>
<accession>A0AA39K113</accession>
<sequence length="215" mass="24745">MEGQPLIGDGRGLYKIHILGNSGTSRREYTRTYSDFPQSTLAARLSLILGIPHISLDRLFWGPDWKAASEEEFRAKIIAAMEQSPNGWIIDGDYQRRGGVIVQEQATDVIWLDPPLILYFPRIMVRTFLRLVGLRPPCSPGCPESFREVFFDRNSILLWCLTQHRVNRQRGETRMKEIGIGVGTQLDNRKMRRIGGWGSELERWIKSVKDMVQEK</sequence>
<evidence type="ECO:0000313" key="2">
    <source>
        <dbReference type="Proteomes" id="UP001175211"/>
    </source>
</evidence>
<dbReference type="GeneID" id="85359288"/>
<name>A0AA39K113_ARMTA</name>
<evidence type="ECO:0000313" key="1">
    <source>
        <dbReference type="EMBL" id="KAK0451406.1"/>
    </source>
</evidence>
<dbReference type="PANTHER" id="PTHR37816">
    <property type="entry name" value="YALI0E33011P"/>
    <property type="match status" value="1"/>
</dbReference>
<dbReference type="InterPro" id="IPR027417">
    <property type="entry name" value="P-loop_NTPase"/>
</dbReference>
<protein>
    <submittedName>
        <fullName evidence="1">Uncharacterized protein</fullName>
    </submittedName>
</protein>
<dbReference type="InterPro" id="IPR052922">
    <property type="entry name" value="Cytidylate_Kinase-2"/>
</dbReference>
<dbReference type="Proteomes" id="UP001175211">
    <property type="component" value="Unassembled WGS sequence"/>
</dbReference>
<dbReference type="PANTHER" id="PTHR37816:SF1">
    <property type="entry name" value="TOXIN"/>
    <property type="match status" value="1"/>
</dbReference>
<proteinExistence type="predicted"/>
<organism evidence="1 2">
    <name type="scientific">Armillaria tabescens</name>
    <name type="common">Ringless honey mushroom</name>
    <name type="synonym">Agaricus tabescens</name>
    <dbReference type="NCBI Taxonomy" id="1929756"/>
    <lineage>
        <taxon>Eukaryota</taxon>
        <taxon>Fungi</taxon>
        <taxon>Dikarya</taxon>
        <taxon>Basidiomycota</taxon>
        <taxon>Agaricomycotina</taxon>
        <taxon>Agaricomycetes</taxon>
        <taxon>Agaricomycetidae</taxon>
        <taxon>Agaricales</taxon>
        <taxon>Marasmiineae</taxon>
        <taxon>Physalacriaceae</taxon>
        <taxon>Desarmillaria</taxon>
    </lineage>
</organism>
<dbReference type="RefSeq" id="XP_060327743.1">
    <property type="nucleotide sequence ID" value="XM_060475740.1"/>
</dbReference>
<dbReference type="SUPFAM" id="SSF52540">
    <property type="entry name" value="P-loop containing nucleoside triphosphate hydrolases"/>
    <property type="match status" value="1"/>
</dbReference>
<dbReference type="EMBL" id="JAUEPS010000033">
    <property type="protein sequence ID" value="KAK0451406.1"/>
    <property type="molecule type" value="Genomic_DNA"/>
</dbReference>